<name>A0ABT2UDZ4_9BACL</name>
<reference evidence="2 3" key="1">
    <citation type="submission" date="2022-09" db="EMBL/GenBank/DDBJ databases">
        <authorList>
            <person name="Han X.L."/>
            <person name="Wang Q."/>
            <person name="Lu T."/>
        </authorList>
    </citation>
    <scope>NUCLEOTIDE SEQUENCE [LARGE SCALE GENOMIC DNA]</scope>
    <source>
        <strain evidence="2 3">WQ 127069</strain>
    </source>
</reference>
<dbReference type="Proteomes" id="UP001652445">
    <property type="component" value="Unassembled WGS sequence"/>
</dbReference>
<comment type="caution">
    <text evidence="2">The sequence shown here is derived from an EMBL/GenBank/DDBJ whole genome shotgun (WGS) entry which is preliminary data.</text>
</comment>
<organism evidence="2 3">
    <name type="scientific">Paenibacillus baimaensis</name>
    <dbReference type="NCBI Taxonomy" id="2982185"/>
    <lineage>
        <taxon>Bacteria</taxon>
        <taxon>Bacillati</taxon>
        <taxon>Bacillota</taxon>
        <taxon>Bacilli</taxon>
        <taxon>Bacillales</taxon>
        <taxon>Paenibacillaceae</taxon>
        <taxon>Paenibacillus</taxon>
    </lineage>
</organism>
<evidence type="ECO:0000313" key="2">
    <source>
        <dbReference type="EMBL" id="MCU6792873.1"/>
    </source>
</evidence>
<proteinExistence type="predicted"/>
<feature type="region of interest" description="Disordered" evidence="1">
    <location>
        <begin position="1"/>
        <end position="28"/>
    </location>
</feature>
<feature type="compositionally biased region" description="Polar residues" evidence="1">
    <location>
        <begin position="11"/>
        <end position="27"/>
    </location>
</feature>
<evidence type="ECO:0008006" key="4">
    <source>
        <dbReference type="Google" id="ProtNLM"/>
    </source>
</evidence>
<evidence type="ECO:0000256" key="1">
    <source>
        <dbReference type="SAM" id="MobiDB-lite"/>
    </source>
</evidence>
<accession>A0ABT2UDZ4</accession>
<evidence type="ECO:0000313" key="3">
    <source>
        <dbReference type="Proteomes" id="UP001652445"/>
    </source>
</evidence>
<feature type="region of interest" description="Disordered" evidence="1">
    <location>
        <begin position="72"/>
        <end position="101"/>
    </location>
</feature>
<sequence>MHINHQAKIPNDSTKTADTNSPETVEMQSRGLRISADAIVQRPMNVNSINSNQLLQLQRTIGNRAVGELFKQNASRSAEKSETPKETPIQQRINQSASTPSIQRKVYIKNRVFSGFRNKTKTSHGSIGEGERNVSNMLNDFPSRYFNSKDEMKQYAGKSTEKVGYIRKKGAWVRLPNKLLVLGEEHAAVNLSDITTAVGTDKYMHEGFTEYPAEAGSNPELTNDMRGRDAVINQKFKGVEGERSHRAESFYPKILRALSGISVDEKNYQIQGSTVELAYLVMGIHFASSADKESNLFQTYMLHKEMWDQTATAISSQESSEAAVTQEMRKEASSALFKTFYRDLTAYAEEKIQQEQESAPEKDKASFEDKWHLASKDYSEDGESPMMKAEKARDFSMFQHIKKAKNEGYLLYGLGELHRQRLKELLDKEGIANKNIDTFISEQETNHPQR</sequence>
<dbReference type="RefSeq" id="WP_262684226.1">
    <property type="nucleotide sequence ID" value="NZ_JAOQIO010000034.1"/>
</dbReference>
<keyword evidence="3" id="KW-1185">Reference proteome</keyword>
<dbReference type="EMBL" id="JAOQIO010000034">
    <property type="protein sequence ID" value="MCU6792873.1"/>
    <property type="molecule type" value="Genomic_DNA"/>
</dbReference>
<protein>
    <recommendedName>
        <fullName evidence="4">Large polyvalent protein associated domain-containing protein</fullName>
    </recommendedName>
</protein>
<feature type="compositionally biased region" description="Polar residues" evidence="1">
    <location>
        <begin position="88"/>
        <end position="101"/>
    </location>
</feature>
<gene>
    <name evidence="2" type="ORF">OB236_12160</name>
</gene>